<sequence>MKKILLILIIGILFANCADKKDKLEATEIIKSDKAKSEKEIEYIDRWNQIELAQTDDEFGEWGGNSDIIVIFSDGEKIYANYSRYLGSYKPPKPPKENEIPKKWYEYKELESRIDSVELNSEQIELIENAILELTELKINSKSYPAHSGIVNTVISRDSSLIIEDYPSKEWKSFQNLKKSITEK</sequence>
<comment type="caution">
    <text evidence="1">The sequence shown here is derived from an EMBL/GenBank/DDBJ whole genome shotgun (WGS) entry which is preliminary data.</text>
</comment>
<evidence type="ECO:0000313" key="1">
    <source>
        <dbReference type="EMBL" id="RCU56382.1"/>
    </source>
</evidence>
<dbReference type="RefSeq" id="WP_113966787.1">
    <property type="nucleotide sequence ID" value="NZ_QNRP01000012.1"/>
</dbReference>
<proteinExistence type="predicted"/>
<reference evidence="1 2" key="1">
    <citation type="submission" date="2018-07" db="EMBL/GenBank/DDBJ databases">
        <title>Oceanihabitans testaceum sp. nov., isolated from marine sediment.</title>
        <authorList>
            <person name="Li C.-M."/>
        </authorList>
    </citation>
    <scope>NUCLEOTIDE SEQUENCE [LARGE SCALE GENOMIC DNA]</scope>
    <source>
        <strain evidence="1 2">S9-10</strain>
    </source>
</reference>
<protein>
    <submittedName>
        <fullName evidence="1">Uncharacterized protein</fullName>
    </submittedName>
</protein>
<gene>
    <name evidence="1" type="ORF">DU428_13045</name>
</gene>
<name>A0A368P0N1_9FLAO</name>
<keyword evidence="2" id="KW-1185">Reference proteome</keyword>
<organism evidence="1 2">
    <name type="scientific">Oceanihabitans sediminis</name>
    <dbReference type="NCBI Taxonomy" id="1812012"/>
    <lineage>
        <taxon>Bacteria</taxon>
        <taxon>Pseudomonadati</taxon>
        <taxon>Bacteroidota</taxon>
        <taxon>Flavobacteriia</taxon>
        <taxon>Flavobacteriales</taxon>
        <taxon>Flavobacteriaceae</taxon>
        <taxon>Oceanihabitans</taxon>
    </lineage>
</organism>
<dbReference type="EMBL" id="QPIG01000007">
    <property type="protein sequence ID" value="RCU56382.1"/>
    <property type="molecule type" value="Genomic_DNA"/>
</dbReference>
<evidence type="ECO:0000313" key="2">
    <source>
        <dbReference type="Proteomes" id="UP000252249"/>
    </source>
</evidence>
<accession>A0A368P0N1</accession>
<dbReference type="AlphaFoldDB" id="A0A368P0N1"/>
<dbReference type="OrthoDB" id="881550at2"/>
<dbReference type="Proteomes" id="UP000252249">
    <property type="component" value="Unassembled WGS sequence"/>
</dbReference>